<keyword evidence="1" id="KW-0805">Transcription regulation</keyword>
<dbReference type="AlphaFoldDB" id="A0A9D1SSB2"/>
<dbReference type="CDD" id="cd06171">
    <property type="entry name" value="Sigma70_r4"/>
    <property type="match status" value="1"/>
</dbReference>
<accession>A0A9D1SSB2</accession>
<dbReference type="InterPro" id="IPR013324">
    <property type="entry name" value="RNA_pol_sigma_r3/r4-like"/>
</dbReference>
<dbReference type="InterPro" id="IPR014284">
    <property type="entry name" value="RNA_pol_sigma-70_dom"/>
</dbReference>
<evidence type="ECO:0000256" key="1">
    <source>
        <dbReference type="ARBA" id="ARBA00023015"/>
    </source>
</evidence>
<dbReference type="PANTHER" id="PTHR30385:SF4">
    <property type="entry name" value="RNA POLYMERASE SIGMA-E FACTOR"/>
    <property type="match status" value="1"/>
</dbReference>
<sequence length="210" mass="24237">MDISTKAAIRKSLLEYNELIETIAKIEFKKLSSSYLIDFSELVNIGTQVVHHLCSTSDITNYNNSYISTAIKWAIRNEVRRRYKWYSQKTKKEGVSNSDAQTANEDIREAVYKTILSIDEMAEAENPTQIKDDAQTPDELAAFQEMSHAIKEAMKLLPQRERDLIEAKFFQDKKLRELSDDFNISPSRISRIIQSGLNKIRKELEKNNLA</sequence>
<gene>
    <name evidence="6" type="ORF">IAD26_09445</name>
</gene>
<dbReference type="Gene3D" id="1.20.140.160">
    <property type="match status" value="1"/>
</dbReference>
<keyword evidence="4" id="KW-0804">Transcription</keyword>
<dbReference type="GO" id="GO:0003677">
    <property type="term" value="F:DNA binding"/>
    <property type="evidence" value="ECO:0007669"/>
    <property type="project" value="UniProtKB-KW"/>
</dbReference>
<protein>
    <submittedName>
        <fullName evidence="6">Sigma-70 family RNA polymerase sigma factor</fullName>
    </submittedName>
</protein>
<dbReference type="SUPFAM" id="SSF88659">
    <property type="entry name" value="Sigma3 and sigma4 domains of RNA polymerase sigma factors"/>
    <property type="match status" value="1"/>
</dbReference>
<name>A0A9D1SSB2_9CLOT</name>
<reference evidence="6" key="2">
    <citation type="journal article" date="2021" name="PeerJ">
        <title>Extensive microbial diversity within the chicken gut microbiome revealed by metagenomics and culture.</title>
        <authorList>
            <person name="Gilroy R."/>
            <person name="Ravi A."/>
            <person name="Getino M."/>
            <person name="Pursley I."/>
            <person name="Horton D.L."/>
            <person name="Alikhan N.F."/>
            <person name="Baker D."/>
            <person name="Gharbi K."/>
            <person name="Hall N."/>
            <person name="Watson M."/>
            <person name="Adriaenssens E.M."/>
            <person name="Foster-Nyarko E."/>
            <person name="Jarju S."/>
            <person name="Secka A."/>
            <person name="Antonio M."/>
            <person name="Oren A."/>
            <person name="Chaudhuri R.R."/>
            <person name="La Ragione R."/>
            <person name="Hildebrand F."/>
            <person name="Pallen M.J."/>
        </authorList>
    </citation>
    <scope>NUCLEOTIDE SEQUENCE</scope>
    <source>
        <strain evidence="6">CHK154-7741</strain>
    </source>
</reference>
<dbReference type="GO" id="GO:0006352">
    <property type="term" value="P:DNA-templated transcription initiation"/>
    <property type="evidence" value="ECO:0007669"/>
    <property type="project" value="InterPro"/>
</dbReference>
<dbReference type="PANTHER" id="PTHR30385">
    <property type="entry name" value="SIGMA FACTOR F FLAGELLAR"/>
    <property type="match status" value="1"/>
</dbReference>
<comment type="caution">
    <text evidence="6">The sequence shown here is derived from an EMBL/GenBank/DDBJ whole genome shotgun (WGS) entry which is preliminary data.</text>
</comment>
<reference evidence="6" key="1">
    <citation type="submission" date="2020-10" db="EMBL/GenBank/DDBJ databases">
        <authorList>
            <person name="Gilroy R."/>
        </authorList>
    </citation>
    <scope>NUCLEOTIDE SEQUENCE</scope>
    <source>
        <strain evidence="6">CHK154-7741</strain>
    </source>
</reference>
<keyword evidence="3" id="KW-0238">DNA-binding</keyword>
<evidence type="ECO:0000259" key="5">
    <source>
        <dbReference type="Pfam" id="PF04545"/>
    </source>
</evidence>
<dbReference type="Proteomes" id="UP000886748">
    <property type="component" value="Unassembled WGS sequence"/>
</dbReference>
<evidence type="ECO:0000313" key="6">
    <source>
        <dbReference type="EMBL" id="HIU93339.1"/>
    </source>
</evidence>
<organism evidence="6 7">
    <name type="scientific">Candidatus Limenecus avicola</name>
    <dbReference type="NCBI Taxonomy" id="2840847"/>
    <lineage>
        <taxon>Bacteria</taxon>
        <taxon>Bacillati</taxon>
        <taxon>Bacillota</taxon>
        <taxon>Clostridia</taxon>
        <taxon>Eubacteriales</taxon>
        <taxon>Clostridiaceae</taxon>
        <taxon>Clostridiaceae incertae sedis</taxon>
        <taxon>Candidatus Limenecus</taxon>
    </lineage>
</organism>
<evidence type="ECO:0000256" key="2">
    <source>
        <dbReference type="ARBA" id="ARBA00023082"/>
    </source>
</evidence>
<evidence type="ECO:0000256" key="3">
    <source>
        <dbReference type="ARBA" id="ARBA00023125"/>
    </source>
</evidence>
<feature type="domain" description="RNA polymerase sigma-70 region 4" evidence="5">
    <location>
        <begin position="153"/>
        <end position="202"/>
    </location>
</feature>
<dbReference type="InterPro" id="IPR007630">
    <property type="entry name" value="RNA_pol_sigma70_r4"/>
</dbReference>
<dbReference type="NCBIfam" id="TIGR02937">
    <property type="entry name" value="sigma70-ECF"/>
    <property type="match status" value="1"/>
</dbReference>
<evidence type="ECO:0000313" key="7">
    <source>
        <dbReference type="Proteomes" id="UP000886748"/>
    </source>
</evidence>
<evidence type="ECO:0000256" key="4">
    <source>
        <dbReference type="ARBA" id="ARBA00023163"/>
    </source>
</evidence>
<proteinExistence type="predicted"/>
<dbReference type="Pfam" id="PF04545">
    <property type="entry name" value="Sigma70_r4"/>
    <property type="match status" value="1"/>
</dbReference>
<dbReference type="EMBL" id="DVOD01000069">
    <property type="protein sequence ID" value="HIU93339.1"/>
    <property type="molecule type" value="Genomic_DNA"/>
</dbReference>
<keyword evidence="2" id="KW-0731">Sigma factor</keyword>
<dbReference type="GO" id="GO:0016987">
    <property type="term" value="F:sigma factor activity"/>
    <property type="evidence" value="ECO:0007669"/>
    <property type="project" value="UniProtKB-KW"/>
</dbReference>